<gene>
    <name evidence="1" type="ORF">FG051_07980</name>
</gene>
<evidence type="ECO:0000313" key="2">
    <source>
        <dbReference type="Proteomes" id="UP000310673"/>
    </source>
</evidence>
<name>A0A5B7T033_9LACO</name>
<dbReference type="STRING" id="1423818.FC88_GL002425"/>
<dbReference type="EMBL" id="CP040736">
    <property type="protein sequence ID" value="QCX25053.1"/>
    <property type="molecule type" value="Genomic_DNA"/>
</dbReference>
<reference evidence="1 2" key="1">
    <citation type="submission" date="2019-05" db="EMBL/GenBank/DDBJ databases">
        <title>Genome Sequence of Lactobacillus futsaii Y97, a Potential Probiotic Strain Isolated from the Futsai of Taiwan.</title>
        <authorList>
            <person name="Du X."/>
        </authorList>
    </citation>
    <scope>NUCLEOTIDE SEQUENCE [LARGE SCALE GENOMIC DNA]</scope>
    <source>
        <strain evidence="1 2">Y97</strain>
    </source>
</reference>
<proteinExistence type="predicted"/>
<accession>A0A5B7T033</accession>
<protein>
    <recommendedName>
        <fullName evidence="3">WxL domain-containing protein</fullName>
    </recommendedName>
</protein>
<evidence type="ECO:0008006" key="3">
    <source>
        <dbReference type="Google" id="ProtNLM"/>
    </source>
</evidence>
<dbReference type="AlphaFoldDB" id="A0A5B7T033"/>
<organism evidence="1 2">
    <name type="scientific">Companilactobacillus futsaii</name>
    <dbReference type="NCBI Taxonomy" id="938155"/>
    <lineage>
        <taxon>Bacteria</taxon>
        <taxon>Bacillati</taxon>
        <taxon>Bacillota</taxon>
        <taxon>Bacilli</taxon>
        <taxon>Lactobacillales</taxon>
        <taxon>Lactobacillaceae</taxon>
        <taxon>Companilactobacillus</taxon>
    </lineage>
</organism>
<sequence>MKLFNVKFLFLLVFLLTLGLINQPITIQAAAPTKDEVFENAPAGLNLDGLIEDPNYENGTNDASLNKDFPVNIVEMLTKDGGQDQISSFWGKKYKDSDDTKLYNYFDLTKDQTISAWIYYGDVYHNYPTGSNIDKESVYTDGMKDDKTPDGLALVLQNDDRGAKAISTAIGGDKIGYPSYGETLGVWGGSTVDHSPLSSSIKSLNILTYPEDTVYNQKLQNGAIQNSFALELDALQNFKKPSTKMTGISYETIQGKDDYFDIADGYKGQHIMSGYPGDATTYNDYATKGFTSAAFTNAKGYYFSQSYNSGTSNNIQISGYYSGNSEDMNVNKAWKHLTFKYKKDGSFTYRFNDQELDGTAKPLNELSAGNGTIDTSKLGDGKYVRWGFTASTGSQYSAPNDVAIVMQQMPSTANVQSSVKLLDMSQYNSDDILGREISDLKNDSNYRDGMLSLFINKNSYNVANNDKLLFKYGLTYNSGTLETGEINTTLDLPENVNFTPGVSESVDDGSIGQLVYDDGTTQEILPSDITQNSDGSNSIKLELKTMDTSGQKATIYLYGQASATTTPKLVNGTPTTFNSQNYIENITTPTFIINDQLNLDATQLNQTIDSDKDATIKGTINYVNKSKFNGDDLTLHTKINGTQMDDTKYSTTSDTATTDFSMIMTNALSDGSPLKIGKNTIEVYVTDSLKRVSNTVTYTITVNDYKDLILTATSPDPMKVKITDPIQLDSEVTYSDGSKIAELGYLDYAYLKIDDNKFEKVHIDGGGSVGDVTTLFIKLTAGKLDVGEHTLYFYVNDGTRDSNIVEYHITVTNKTLLLKANDDDTTQIVQNNANVKLRGTYHYEDNSDFINKVTSVKYQITNEDGTKQAIVTKEIQTDDSTAEFTLTLKPIGADLFDNSSEQTLTDYLKTATGLKVGKNEVSVTAYDGDDATSNTETYTINVPTLDPTIESDSLTVDSIEQMKLPLSLKFTYSDANYQLQSKDLATFTQVKDNDDSTMTVLKKPETFTTTPYQFNIKSNWNNDLVEGQNTVSVYTMDRYLRKSNVLNYQMNILPSGTRIEVGNYRFKTIDPKKEIADYVQRDGAWNIEINSYQDKWVLKAKASNMLRQDITGNYSELSDLSLVNKKTENGIGTDLINNPIIATGDSTGSAFPISYTLFGNDSDANSGILLKTDGTPLEGEYQSMITWSIDDSI</sequence>
<evidence type="ECO:0000313" key="1">
    <source>
        <dbReference type="EMBL" id="QCX25053.1"/>
    </source>
</evidence>
<dbReference type="Proteomes" id="UP000310673">
    <property type="component" value="Chromosome"/>
</dbReference>
<dbReference type="RefSeq" id="WP_057813593.1">
    <property type="nucleotide sequence ID" value="NZ_CP040736.1"/>
</dbReference>
<dbReference type="KEGG" id="lft:FG051_07980"/>